<keyword evidence="2" id="KW-1185">Reference proteome</keyword>
<accession>A0ABN7WPK2</accession>
<comment type="caution">
    <text evidence="1">The sequence shown here is derived from an EMBL/GenBank/DDBJ whole genome shotgun (WGS) entry which is preliminary data.</text>
</comment>
<evidence type="ECO:0000313" key="2">
    <source>
        <dbReference type="Proteomes" id="UP000789901"/>
    </source>
</evidence>
<evidence type="ECO:0000313" key="1">
    <source>
        <dbReference type="EMBL" id="CAG8836103.1"/>
    </source>
</evidence>
<dbReference type="Proteomes" id="UP000789901">
    <property type="component" value="Unassembled WGS sequence"/>
</dbReference>
<gene>
    <name evidence="1" type="ORF">GMARGA_LOCUS32869</name>
</gene>
<feature type="non-terminal residue" evidence="1">
    <location>
        <position position="1"/>
    </location>
</feature>
<dbReference type="EMBL" id="CAJVQB010052859">
    <property type="protein sequence ID" value="CAG8836103.1"/>
    <property type="molecule type" value="Genomic_DNA"/>
</dbReference>
<organism evidence="1 2">
    <name type="scientific">Gigaspora margarita</name>
    <dbReference type="NCBI Taxonomy" id="4874"/>
    <lineage>
        <taxon>Eukaryota</taxon>
        <taxon>Fungi</taxon>
        <taxon>Fungi incertae sedis</taxon>
        <taxon>Mucoromycota</taxon>
        <taxon>Glomeromycotina</taxon>
        <taxon>Glomeromycetes</taxon>
        <taxon>Diversisporales</taxon>
        <taxon>Gigasporaceae</taxon>
        <taxon>Gigaspora</taxon>
    </lineage>
</organism>
<protein>
    <submittedName>
        <fullName evidence="1">4744_t:CDS:1</fullName>
    </submittedName>
</protein>
<feature type="non-terminal residue" evidence="1">
    <location>
        <position position="349"/>
    </location>
</feature>
<sequence length="349" mass="40225">WKNCEHSNRKIASARTIWKNRLFIDNSHKETRDPLLSTSQIFNISISSAEDLTTLFLAKRIKKFRVALNYSSFEENSETEQENDFEDLSSIRDTGLLDDIELEDSNIEEETILSFKTFTLPYTAITALLIFIKALVFNDDPNFSETLYKAKDAMSFKKTIIQFIVYKKCHFLTNLESISDNSQANCSECKTLLKKLIRTSKGKIIYKPIKIYPYQSILSQLAAQPGLEELLEFYIKKKTIFVSLIPGPKEPLTEKINLYLDPLVDELKQLWAEHKIIAEKLKYSVSSECKQLFDQYTYKIMKIWTIKTDLISRNQLINIQNIVNNSPLPASIGRIPHKIASSFSGFTSD</sequence>
<reference evidence="1 2" key="1">
    <citation type="submission" date="2021-06" db="EMBL/GenBank/DDBJ databases">
        <authorList>
            <person name="Kallberg Y."/>
            <person name="Tangrot J."/>
            <person name="Rosling A."/>
        </authorList>
    </citation>
    <scope>NUCLEOTIDE SEQUENCE [LARGE SCALE GENOMIC DNA]</scope>
    <source>
        <strain evidence="1 2">120-4 pot B 10/14</strain>
    </source>
</reference>
<name>A0ABN7WPK2_GIGMA</name>
<proteinExistence type="predicted"/>